<name>A0ABW3RXC5_9BACL</name>
<dbReference type="InterPro" id="IPR050171">
    <property type="entry name" value="MFS_Transporters"/>
</dbReference>
<feature type="transmembrane region" description="Helical" evidence="7">
    <location>
        <begin position="111"/>
        <end position="130"/>
    </location>
</feature>
<evidence type="ECO:0000259" key="8">
    <source>
        <dbReference type="PROSITE" id="PS50850"/>
    </source>
</evidence>
<feature type="transmembrane region" description="Helical" evidence="7">
    <location>
        <begin position="350"/>
        <end position="373"/>
    </location>
</feature>
<dbReference type="RefSeq" id="WP_379319018.1">
    <property type="nucleotide sequence ID" value="NZ_JBHTLM010000005.1"/>
</dbReference>
<evidence type="ECO:0000313" key="9">
    <source>
        <dbReference type="EMBL" id="MFD1176575.1"/>
    </source>
</evidence>
<feature type="transmembrane region" description="Helical" evidence="7">
    <location>
        <begin position="292"/>
        <end position="309"/>
    </location>
</feature>
<dbReference type="PROSITE" id="PS50850">
    <property type="entry name" value="MFS"/>
    <property type="match status" value="1"/>
</dbReference>
<accession>A0ABW3RXC5</accession>
<feature type="transmembrane region" description="Helical" evidence="7">
    <location>
        <begin position="315"/>
        <end position="338"/>
    </location>
</feature>
<dbReference type="EMBL" id="JBHTLM010000005">
    <property type="protein sequence ID" value="MFD1176575.1"/>
    <property type="molecule type" value="Genomic_DNA"/>
</dbReference>
<keyword evidence="2" id="KW-0813">Transport</keyword>
<reference evidence="10" key="1">
    <citation type="journal article" date="2019" name="Int. J. Syst. Evol. Microbiol.">
        <title>The Global Catalogue of Microorganisms (GCM) 10K type strain sequencing project: providing services to taxonomists for standard genome sequencing and annotation.</title>
        <authorList>
            <consortium name="The Broad Institute Genomics Platform"/>
            <consortium name="The Broad Institute Genome Sequencing Center for Infectious Disease"/>
            <person name="Wu L."/>
            <person name="Ma J."/>
        </authorList>
    </citation>
    <scope>NUCLEOTIDE SEQUENCE [LARGE SCALE GENOMIC DNA]</scope>
    <source>
        <strain evidence="10">CCUG 59189</strain>
    </source>
</reference>
<dbReference type="PANTHER" id="PTHR23517:SF2">
    <property type="entry name" value="MULTIDRUG RESISTANCE PROTEIN MDTH"/>
    <property type="match status" value="1"/>
</dbReference>
<comment type="caution">
    <text evidence="9">The sequence shown here is derived from an EMBL/GenBank/DDBJ whole genome shotgun (WGS) entry which is preliminary data.</text>
</comment>
<keyword evidence="4 7" id="KW-0812">Transmembrane</keyword>
<dbReference type="InterPro" id="IPR011701">
    <property type="entry name" value="MFS"/>
</dbReference>
<feature type="transmembrane region" description="Helical" evidence="7">
    <location>
        <begin position="86"/>
        <end position="105"/>
    </location>
</feature>
<evidence type="ECO:0000256" key="1">
    <source>
        <dbReference type="ARBA" id="ARBA00004651"/>
    </source>
</evidence>
<proteinExistence type="predicted"/>
<comment type="subcellular location">
    <subcellularLocation>
        <location evidence="1">Cell membrane</location>
        <topology evidence="1">Multi-pass membrane protein</topology>
    </subcellularLocation>
</comment>
<dbReference type="Pfam" id="PF07690">
    <property type="entry name" value="MFS_1"/>
    <property type="match status" value="1"/>
</dbReference>
<evidence type="ECO:0000256" key="7">
    <source>
        <dbReference type="SAM" id="Phobius"/>
    </source>
</evidence>
<gene>
    <name evidence="9" type="ORF">ACFQ3W_09710</name>
</gene>
<sequence length="415" mass="44733">MNRVPQQQADRFTKTEFALLAILSLALSIRQVAMTMVMPFISVYSQSLSGYTPALAGMALGIFGLTQALFQIPFGLWSDKIGNKKVVLVGLLQVIIGLVMAYYASSIYWLIFARALQGSGAVIAVVFSWISSGLDGRRRLRAMSVMSSCIGLAAASSFAFGPLVHHVLPVNQMFLVCACIIGASWLLILTLLRDKREDQAITVQVSQVDLTDGSGLKTLFQGLLHNMSFVKLNAAAFFNNYVMVAVFFIVPQQLQSVTGMDGMWKVFMPAVIAALLTLKLSGRLAAKGYRCVLIQLSFLVCAVGLGMFYRPTFGFILAGCILFMVSYIAVSTFTQTLVNDIADSGYRGTVNGVFNSIQYLGSFAGSLITGALWGNSHVLALGFTLAAGLLGVAIMHGTYSFEADSFKDAIEGGTR</sequence>
<keyword evidence="10" id="KW-1185">Reference proteome</keyword>
<protein>
    <submittedName>
        <fullName evidence="9">MFS transporter</fullName>
    </submittedName>
</protein>
<evidence type="ECO:0000256" key="3">
    <source>
        <dbReference type="ARBA" id="ARBA00022475"/>
    </source>
</evidence>
<keyword evidence="3" id="KW-1003">Cell membrane</keyword>
<keyword evidence="5 7" id="KW-1133">Transmembrane helix</keyword>
<evidence type="ECO:0000256" key="5">
    <source>
        <dbReference type="ARBA" id="ARBA00022989"/>
    </source>
</evidence>
<feature type="transmembrane region" description="Helical" evidence="7">
    <location>
        <begin position="55"/>
        <end position="74"/>
    </location>
</feature>
<dbReference type="InterPro" id="IPR036259">
    <property type="entry name" value="MFS_trans_sf"/>
</dbReference>
<dbReference type="PANTHER" id="PTHR23517">
    <property type="entry name" value="RESISTANCE PROTEIN MDTM, PUTATIVE-RELATED-RELATED"/>
    <property type="match status" value="1"/>
</dbReference>
<feature type="transmembrane region" description="Helical" evidence="7">
    <location>
        <begin position="379"/>
        <end position="399"/>
    </location>
</feature>
<evidence type="ECO:0000256" key="6">
    <source>
        <dbReference type="ARBA" id="ARBA00023136"/>
    </source>
</evidence>
<feature type="transmembrane region" description="Helical" evidence="7">
    <location>
        <begin position="142"/>
        <end position="161"/>
    </location>
</feature>
<feature type="domain" description="Major facilitator superfamily (MFS) profile" evidence="8">
    <location>
        <begin position="19"/>
        <end position="405"/>
    </location>
</feature>
<dbReference type="InterPro" id="IPR020846">
    <property type="entry name" value="MFS_dom"/>
</dbReference>
<feature type="transmembrane region" description="Helical" evidence="7">
    <location>
        <begin position="173"/>
        <end position="192"/>
    </location>
</feature>
<feature type="transmembrane region" description="Helical" evidence="7">
    <location>
        <begin position="229"/>
        <end position="250"/>
    </location>
</feature>
<feature type="transmembrane region" description="Helical" evidence="7">
    <location>
        <begin position="262"/>
        <end position="280"/>
    </location>
</feature>
<dbReference type="SUPFAM" id="SSF103473">
    <property type="entry name" value="MFS general substrate transporter"/>
    <property type="match status" value="1"/>
</dbReference>
<dbReference type="CDD" id="cd17472">
    <property type="entry name" value="MFS_YajR_like"/>
    <property type="match status" value="1"/>
</dbReference>
<dbReference type="Proteomes" id="UP001597262">
    <property type="component" value="Unassembled WGS sequence"/>
</dbReference>
<evidence type="ECO:0000256" key="4">
    <source>
        <dbReference type="ARBA" id="ARBA00022692"/>
    </source>
</evidence>
<keyword evidence="6 7" id="KW-0472">Membrane</keyword>
<evidence type="ECO:0000256" key="2">
    <source>
        <dbReference type="ARBA" id="ARBA00022448"/>
    </source>
</evidence>
<evidence type="ECO:0000313" key="10">
    <source>
        <dbReference type="Proteomes" id="UP001597262"/>
    </source>
</evidence>
<organism evidence="9 10">
    <name type="scientific">Paenibacillus puldeungensis</name>
    <dbReference type="NCBI Taxonomy" id="696536"/>
    <lineage>
        <taxon>Bacteria</taxon>
        <taxon>Bacillati</taxon>
        <taxon>Bacillota</taxon>
        <taxon>Bacilli</taxon>
        <taxon>Bacillales</taxon>
        <taxon>Paenibacillaceae</taxon>
        <taxon>Paenibacillus</taxon>
    </lineage>
</organism>
<dbReference type="Gene3D" id="1.20.1250.20">
    <property type="entry name" value="MFS general substrate transporter like domains"/>
    <property type="match status" value="1"/>
</dbReference>